<feature type="region of interest" description="Disordered" evidence="1">
    <location>
        <begin position="153"/>
        <end position="269"/>
    </location>
</feature>
<comment type="caution">
    <text evidence="2">The sequence shown here is derived from an EMBL/GenBank/DDBJ whole genome shotgun (WGS) entry which is preliminary data.</text>
</comment>
<feature type="compositionally biased region" description="Low complexity" evidence="1">
    <location>
        <begin position="64"/>
        <end position="75"/>
    </location>
</feature>
<dbReference type="Proteomes" id="UP001172101">
    <property type="component" value="Unassembled WGS sequence"/>
</dbReference>
<evidence type="ECO:0000313" key="2">
    <source>
        <dbReference type="EMBL" id="KAK0713446.1"/>
    </source>
</evidence>
<feature type="compositionally biased region" description="Low complexity" evidence="1">
    <location>
        <begin position="23"/>
        <end position="48"/>
    </location>
</feature>
<feature type="compositionally biased region" description="Polar residues" evidence="1">
    <location>
        <begin position="153"/>
        <end position="163"/>
    </location>
</feature>
<feature type="region of interest" description="Disordered" evidence="1">
    <location>
        <begin position="1"/>
        <end position="75"/>
    </location>
</feature>
<dbReference type="AlphaFoldDB" id="A0AA40ACM7"/>
<evidence type="ECO:0000256" key="1">
    <source>
        <dbReference type="SAM" id="MobiDB-lite"/>
    </source>
</evidence>
<feature type="compositionally biased region" description="Low complexity" evidence="1">
    <location>
        <begin position="175"/>
        <end position="208"/>
    </location>
</feature>
<accession>A0AA40ACM7</accession>
<evidence type="ECO:0000313" key="3">
    <source>
        <dbReference type="Proteomes" id="UP001172101"/>
    </source>
</evidence>
<name>A0AA40ACM7_9PEZI</name>
<sequence length="269" mass="29815">MNRSQYIPQNPYQMSPYPPRYDGQQQQLQQQQQQQQQQQYSPYPGQQQMSPNGQILTYPPSTYAGHGMNQMAQQQQQYQPGAMWASGFPAGPIIEDLCAPPMGMVGPGSPPINSMPARMPMGSMHPSSMPQVQNVFGLRHPTYHNMVMPPQNAMQAQSMQSRMVGSYPPYGVTPRQQAQAQQQAQHHAHQQQQAQQHQQRQQQQLQQLDPSTMMPRTGATRVDTTTGFPSDVAPSDDAGLGQHMTSPGGNPQAGMPLTPDNGYNSFMSP</sequence>
<keyword evidence="3" id="KW-1185">Reference proteome</keyword>
<proteinExistence type="predicted"/>
<dbReference type="RefSeq" id="XP_060294769.1">
    <property type="nucleotide sequence ID" value="XM_060448000.1"/>
</dbReference>
<reference evidence="2" key="1">
    <citation type="submission" date="2023-06" db="EMBL/GenBank/DDBJ databases">
        <title>Genome-scale phylogeny and comparative genomics of the fungal order Sordariales.</title>
        <authorList>
            <consortium name="Lawrence Berkeley National Laboratory"/>
            <person name="Hensen N."/>
            <person name="Bonometti L."/>
            <person name="Westerberg I."/>
            <person name="Brannstrom I.O."/>
            <person name="Guillou S."/>
            <person name="Cros-Aarteil S."/>
            <person name="Calhoun S."/>
            <person name="Haridas S."/>
            <person name="Kuo A."/>
            <person name="Mondo S."/>
            <person name="Pangilinan J."/>
            <person name="Riley R."/>
            <person name="LaButti K."/>
            <person name="Andreopoulos B."/>
            <person name="Lipzen A."/>
            <person name="Chen C."/>
            <person name="Yanf M."/>
            <person name="Daum C."/>
            <person name="Ng V."/>
            <person name="Clum A."/>
            <person name="Steindorff A."/>
            <person name="Ohm R."/>
            <person name="Martin F."/>
            <person name="Silar P."/>
            <person name="Natvig D."/>
            <person name="Lalanne C."/>
            <person name="Gautier V."/>
            <person name="Ament-velasquez S.L."/>
            <person name="Kruys A."/>
            <person name="Hutchinson M.I."/>
            <person name="Powell A.J."/>
            <person name="Barry K."/>
            <person name="Miller A.N."/>
            <person name="Grigoriev I.V."/>
            <person name="Debuchy R."/>
            <person name="Gladieux P."/>
            <person name="Thoren M.H."/>
            <person name="Johannesson H."/>
        </authorList>
    </citation>
    <scope>NUCLEOTIDE SEQUENCE</scope>
    <source>
        <strain evidence="2">SMH2392-1A</strain>
    </source>
</reference>
<feature type="compositionally biased region" description="Polar residues" evidence="1">
    <location>
        <begin position="1"/>
        <end position="13"/>
    </location>
</feature>
<dbReference type="GeneID" id="85331270"/>
<dbReference type="EMBL" id="JAUIRO010000005">
    <property type="protein sequence ID" value="KAK0713446.1"/>
    <property type="molecule type" value="Genomic_DNA"/>
</dbReference>
<protein>
    <submittedName>
        <fullName evidence="2">Uncharacterized protein</fullName>
    </submittedName>
</protein>
<gene>
    <name evidence="2" type="ORF">B0T26DRAFT_873606</name>
</gene>
<organism evidence="2 3">
    <name type="scientific">Lasiosphaeria miniovina</name>
    <dbReference type="NCBI Taxonomy" id="1954250"/>
    <lineage>
        <taxon>Eukaryota</taxon>
        <taxon>Fungi</taxon>
        <taxon>Dikarya</taxon>
        <taxon>Ascomycota</taxon>
        <taxon>Pezizomycotina</taxon>
        <taxon>Sordariomycetes</taxon>
        <taxon>Sordariomycetidae</taxon>
        <taxon>Sordariales</taxon>
        <taxon>Lasiosphaeriaceae</taxon>
        <taxon>Lasiosphaeria</taxon>
    </lineage>
</organism>